<gene>
    <name evidence="5" type="ORF">AADEFJLK_00799</name>
</gene>
<dbReference type="AlphaFoldDB" id="A0A2S5CSJ4"/>
<protein>
    <submittedName>
        <fullName evidence="5">Acyltransferase</fullName>
    </submittedName>
</protein>
<evidence type="ECO:0000313" key="5">
    <source>
        <dbReference type="EMBL" id="POZ53758.1"/>
    </source>
</evidence>
<dbReference type="PANTHER" id="PTHR43300">
    <property type="entry name" value="ACETYLTRANSFERASE"/>
    <property type="match status" value="1"/>
</dbReference>
<dbReference type="InterPro" id="IPR011004">
    <property type="entry name" value="Trimer_LpxA-like_sf"/>
</dbReference>
<evidence type="ECO:0000256" key="3">
    <source>
        <dbReference type="ARBA" id="ARBA00022737"/>
    </source>
</evidence>
<dbReference type="SUPFAM" id="SSF51161">
    <property type="entry name" value="Trimeric LpxA-like enzymes"/>
    <property type="match status" value="1"/>
</dbReference>
<evidence type="ECO:0000256" key="4">
    <source>
        <dbReference type="ARBA" id="ARBA00023315"/>
    </source>
</evidence>
<dbReference type="GO" id="GO:0016746">
    <property type="term" value="F:acyltransferase activity"/>
    <property type="evidence" value="ECO:0007669"/>
    <property type="project" value="UniProtKB-KW"/>
</dbReference>
<sequence length="207" mass="23267">MRLLLRKLWCAFLRKNAMQSGRFVGLYRKFCRPDGEEWAQFLKRHHILYQMGEDCVVQMNVEITDPKHVRLGNNVRMTGCTLFGHDGSINMLKKMTGRCLDSVGKIDIRDNVFIGHRAIIMPNVTIGPNAIVAAGSVVTRDVPPNTIVGGVPAKPIGTVDAYLQRCEERTEALPWRHLLAADNFAPATEELTRLRCAYFFPPEESAG</sequence>
<accession>A0A2S5CSJ4</accession>
<dbReference type="PROSITE" id="PS00101">
    <property type="entry name" value="HEXAPEP_TRANSFERASES"/>
    <property type="match status" value="1"/>
</dbReference>
<evidence type="ECO:0000256" key="2">
    <source>
        <dbReference type="ARBA" id="ARBA00022679"/>
    </source>
</evidence>
<dbReference type="PANTHER" id="PTHR43300:SF11">
    <property type="entry name" value="ACETYLTRANSFERASE RV3034C-RELATED"/>
    <property type="match status" value="1"/>
</dbReference>
<organism evidence="5 6">
    <name type="scientific">Methylovulum psychrotolerans</name>
    <dbReference type="NCBI Taxonomy" id="1704499"/>
    <lineage>
        <taxon>Bacteria</taxon>
        <taxon>Pseudomonadati</taxon>
        <taxon>Pseudomonadota</taxon>
        <taxon>Gammaproteobacteria</taxon>
        <taxon>Methylococcales</taxon>
        <taxon>Methylococcaceae</taxon>
        <taxon>Methylovulum</taxon>
    </lineage>
</organism>
<keyword evidence="2 5" id="KW-0808">Transferase</keyword>
<dbReference type="InterPro" id="IPR050179">
    <property type="entry name" value="Trans_hexapeptide_repeat"/>
</dbReference>
<dbReference type="EMBL" id="PGFZ01000001">
    <property type="protein sequence ID" value="POZ53758.1"/>
    <property type="molecule type" value="Genomic_DNA"/>
</dbReference>
<evidence type="ECO:0000313" key="6">
    <source>
        <dbReference type="Proteomes" id="UP000237423"/>
    </source>
</evidence>
<comment type="similarity">
    <text evidence="1">Belongs to the transferase hexapeptide repeat family.</text>
</comment>
<name>A0A2S5CSJ4_9GAMM</name>
<keyword evidence="3" id="KW-0677">Repeat</keyword>
<dbReference type="CDD" id="cd04647">
    <property type="entry name" value="LbH_MAT_like"/>
    <property type="match status" value="1"/>
</dbReference>
<dbReference type="InterPro" id="IPR018357">
    <property type="entry name" value="Hexapep_transf_CS"/>
</dbReference>
<dbReference type="Gene3D" id="2.160.10.10">
    <property type="entry name" value="Hexapeptide repeat proteins"/>
    <property type="match status" value="1"/>
</dbReference>
<dbReference type="RefSeq" id="WP_249027968.1">
    <property type="nucleotide sequence ID" value="NZ_PGFZ01000001.1"/>
</dbReference>
<dbReference type="Proteomes" id="UP000237423">
    <property type="component" value="Unassembled WGS sequence"/>
</dbReference>
<reference evidence="5 6" key="1">
    <citation type="submission" date="2017-11" db="EMBL/GenBank/DDBJ databases">
        <title>Draft Genome Sequence of Methylobacter psychrotolerans Sph1T, an Obligate Methanotroph from Low-Temperature Environments.</title>
        <authorList>
            <person name="Oshkin I.Y."/>
            <person name="Miroshnikov K."/>
            <person name="Belova S.E."/>
            <person name="Korzhenkov A."/>
            <person name="Toshchakov S.V."/>
            <person name="Dedysh S.N."/>
        </authorList>
    </citation>
    <scope>NUCLEOTIDE SEQUENCE [LARGE SCALE GENOMIC DNA]</scope>
    <source>
        <strain evidence="5 6">Sph1</strain>
    </source>
</reference>
<keyword evidence="4 5" id="KW-0012">Acyltransferase</keyword>
<dbReference type="InterPro" id="IPR001451">
    <property type="entry name" value="Hexapep"/>
</dbReference>
<evidence type="ECO:0000256" key="1">
    <source>
        <dbReference type="ARBA" id="ARBA00007274"/>
    </source>
</evidence>
<dbReference type="Pfam" id="PF00132">
    <property type="entry name" value="Hexapep"/>
    <property type="match status" value="1"/>
</dbReference>
<proteinExistence type="inferred from homology"/>
<comment type="caution">
    <text evidence="5">The sequence shown here is derived from an EMBL/GenBank/DDBJ whole genome shotgun (WGS) entry which is preliminary data.</text>
</comment>